<accession>F0VDJ6</accession>
<gene>
    <name evidence="4" type="ORF">BN1204_015810</name>
    <name evidence="3" type="ORF">NCLIV_015810</name>
</gene>
<feature type="compositionally biased region" description="Basic residues" evidence="1">
    <location>
        <begin position="436"/>
        <end position="452"/>
    </location>
</feature>
<evidence type="ECO:0000313" key="4">
    <source>
        <dbReference type="EMBL" id="CEL65747.1"/>
    </source>
</evidence>
<feature type="region of interest" description="Disordered" evidence="1">
    <location>
        <begin position="107"/>
        <end position="212"/>
    </location>
</feature>
<dbReference type="GeneID" id="13444340"/>
<protein>
    <submittedName>
        <fullName evidence="3">Putative retinitis pigmentosa GTPase regulator</fullName>
    </submittedName>
    <submittedName>
        <fullName evidence="4">Retinitis pigmentosa GTPase regulator, putative</fullName>
    </submittedName>
</protein>
<reference evidence="3" key="1">
    <citation type="submission" date="2011-02" db="EMBL/GenBank/DDBJ databases">
        <authorList>
            <person name="Aslett M."/>
        </authorList>
    </citation>
    <scope>NUCLEOTIDE SEQUENCE</scope>
    <source>
        <strain evidence="3">Liverpool</strain>
    </source>
</reference>
<name>F0VDJ6_NEOCL</name>
<evidence type="ECO:0000313" key="3">
    <source>
        <dbReference type="EMBL" id="CBZ51789.1"/>
    </source>
</evidence>
<evidence type="ECO:0000256" key="2">
    <source>
        <dbReference type="SAM" id="Phobius"/>
    </source>
</evidence>
<feature type="compositionally biased region" description="Basic and acidic residues" evidence="1">
    <location>
        <begin position="114"/>
        <end position="133"/>
    </location>
</feature>
<dbReference type="OrthoDB" id="10432691at2759"/>
<reference evidence="5" key="3">
    <citation type="journal article" date="2012" name="PLoS Pathog.">
        <title>Comparative genomics of the apicomplexan parasites Toxoplasma gondii and Neospora caninum: Coccidia differing in host range and transmission strategy.</title>
        <authorList>
            <person name="Reid A.J."/>
            <person name="Vermont S.J."/>
            <person name="Cotton J.A."/>
            <person name="Harris D."/>
            <person name="Hill-Cawthorne G.A."/>
            <person name="Konen-Waisman S."/>
            <person name="Latham S.M."/>
            <person name="Mourier T."/>
            <person name="Norton R."/>
            <person name="Quail M.A."/>
            <person name="Sanders M."/>
            <person name="Shanmugam D."/>
            <person name="Sohal A."/>
            <person name="Wasmuth J.D."/>
            <person name="Brunk B."/>
            <person name="Grigg M.E."/>
            <person name="Howard J.C."/>
            <person name="Parkinson J."/>
            <person name="Roos D.S."/>
            <person name="Trees A.J."/>
            <person name="Berriman M."/>
            <person name="Pain A."/>
            <person name="Wastling J.M."/>
        </authorList>
    </citation>
    <scope>NUCLEOTIDE SEQUENCE [LARGE SCALE GENOMIC DNA]</scope>
    <source>
        <strain evidence="5">Liverpool</strain>
    </source>
</reference>
<dbReference type="RefSeq" id="XP_003881822.1">
    <property type="nucleotide sequence ID" value="XM_003881773.1"/>
</dbReference>
<feature type="compositionally biased region" description="Basic and acidic residues" evidence="1">
    <location>
        <begin position="936"/>
        <end position="949"/>
    </location>
</feature>
<feature type="compositionally biased region" description="Acidic residues" evidence="1">
    <location>
        <begin position="1382"/>
        <end position="1391"/>
    </location>
</feature>
<feature type="compositionally biased region" description="Basic and acidic residues" evidence="1">
    <location>
        <begin position="784"/>
        <end position="807"/>
    </location>
</feature>
<feature type="compositionally biased region" description="Basic residues" evidence="1">
    <location>
        <begin position="342"/>
        <end position="355"/>
    </location>
</feature>
<dbReference type="EMBL" id="FR823387">
    <property type="protein sequence ID" value="CBZ51789.1"/>
    <property type="molecule type" value="Genomic_DNA"/>
</dbReference>
<reference evidence="4" key="4">
    <citation type="journal article" date="2015" name="PLoS ONE">
        <title>Comprehensive Evaluation of Toxoplasma gondii VEG and Neospora caninum LIV Genomes with Tachyzoite Stage Transcriptome and Proteome Defines Novel Transcript Features.</title>
        <authorList>
            <person name="Ramaprasad A."/>
            <person name="Mourier T."/>
            <person name="Naeem R."/>
            <person name="Malas T.B."/>
            <person name="Moussa E."/>
            <person name="Panigrahi A."/>
            <person name="Vermont S.J."/>
            <person name="Otto T.D."/>
            <person name="Wastling J."/>
            <person name="Pain A."/>
        </authorList>
    </citation>
    <scope>NUCLEOTIDE SEQUENCE</scope>
    <source>
        <strain evidence="4">Liverpool</strain>
    </source>
</reference>
<feature type="compositionally biased region" description="Polar residues" evidence="1">
    <location>
        <begin position="1041"/>
        <end position="1072"/>
    </location>
</feature>
<feature type="compositionally biased region" description="Basic residues" evidence="1">
    <location>
        <begin position="379"/>
        <end position="388"/>
    </location>
</feature>
<evidence type="ECO:0000313" key="5">
    <source>
        <dbReference type="Proteomes" id="UP000007494"/>
    </source>
</evidence>
<dbReference type="VEuPathDB" id="ToxoDB:NCLIV_015810"/>
<dbReference type="OMA" id="HAPREAN"/>
<feature type="region of interest" description="Disordered" evidence="1">
    <location>
        <begin position="667"/>
        <end position="1007"/>
    </location>
</feature>
<feature type="compositionally biased region" description="Polar residues" evidence="1">
    <location>
        <begin position="847"/>
        <end position="868"/>
    </location>
</feature>
<dbReference type="EMBL" id="LN714480">
    <property type="protein sequence ID" value="CEL65747.1"/>
    <property type="molecule type" value="Genomic_DNA"/>
</dbReference>
<organism evidence="3 5">
    <name type="scientific">Neospora caninum (strain Liverpool)</name>
    <dbReference type="NCBI Taxonomy" id="572307"/>
    <lineage>
        <taxon>Eukaryota</taxon>
        <taxon>Sar</taxon>
        <taxon>Alveolata</taxon>
        <taxon>Apicomplexa</taxon>
        <taxon>Conoidasida</taxon>
        <taxon>Coccidia</taxon>
        <taxon>Eucoccidiorida</taxon>
        <taxon>Eimeriorina</taxon>
        <taxon>Sarcocystidae</taxon>
        <taxon>Neospora</taxon>
    </lineage>
</organism>
<keyword evidence="5" id="KW-1185">Reference proteome</keyword>
<feature type="compositionally biased region" description="Basic and acidic residues" evidence="1">
    <location>
        <begin position="144"/>
        <end position="163"/>
    </location>
</feature>
<feature type="transmembrane region" description="Helical" evidence="2">
    <location>
        <begin position="1204"/>
        <end position="1221"/>
    </location>
</feature>
<dbReference type="InParanoid" id="F0VDJ6"/>
<feature type="region of interest" description="Disordered" evidence="1">
    <location>
        <begin position="234"/>
        <end position="532"/>
    </location>
</feature>
<dbReference type="eggNOG" id="ENOG502QZ5W">
    <property type="taxonomic scope" value="Eukaryota"/>
</dbReference>
<evidence type="ECO:0000256" key="1">
    <source>
        <dbReference type="SAM" id="MobiDB-lite"/>
    </source>
</evidence>
<feature type="transmembrane region" description="Helical" evidence="2">
    <location>
        <begin position="1165"/>
        <end position="1184"/>
    </location>
</feature>
<keyword evidence="2" id="KW-0812">Transmembrane</keyword>
<feature type="compositionally biased region" description="Polar residues" evidence="1">
    <location>
        <begin position="194"/>
        <end position="210"/>
    </location>
</feature>
<proteinExistence type="predicted"/>
<feature type="compositionally biased region" description="Polar residues" evidence="1">
    <location>
        <begin position="699"/>
        <end position="717"/>
    </location>
</feature>
<feature type="region of interest" description="Disordered" evidence="1">
    <location>
        <begin position="1023"/>
        <end position="1072"/>
    </location>
</feature>
<feature type="compositionally biased region" description="Gly residues" evidence="1">
    <location>
        <begin position="765"/>
        <end position="774"/>
    </location>
</feature>
<feature type="region of interest" description="Disordered" evidence="1">
    <location>
        <begin position="1370"/>
        <end position="1413"/>
    </location>
</feature>
<dbReference type="Proteomes" id="UP000007494">
    <property type="component" value="Chromosome VI"/>
</dbReference>
<reference evidence="3" key="2">
    <citation type="submission" date="2011-03" db="EMBL/GenBank/DDBJ databases">
        <title>Comparative genomics and transcriptomics of Neospora caninum and Toxoplasma gondii.</title>
        <authorList>
            <person name="Reid A.J."/>
            <person name="Sohal A."/>
            <person name="Harris D."/>
            <person name="Quail M."/>
            <person name="Sanders M."/>
            <person name="Berriman M."/>
            <person name="Wastling J.M."/>
            <person name="Pain A."/>
        </authorList>
    </citation>
    <scope>NUCLEOTIDE SEQUENCE</scope>
    <source>
        <strain evidence="3">Liverpool</strain>
    </source>
</reference>
<feature type="compositionally biased region" description="Basic and acidic residues" evidence="1">
    <location>
        <begin position="964"/>
        <end position="976"/>
    </location>
</feature>
<keyword evidence="2" id="KW-0472">Membrane</keyword>
<keyword evidence="2" id="KW-1133">Transmembrane helix</keyword>
<sequence length="1413" mass="151450">MPASRWRDDGLCRRAFPCSVAPWPERSAQGRPCRGKAVRLSVAHRSAPWRVSPHVAFLFFVVVLVGCSVQNGVHRSGPEARGTATNWLRSPGREREVMSSSPWGVISAAASSHPGEEVVQFKKDQLEREESRDPWPASSARGSAGDERGATGKEKRVRVESKRGASRLESSPAESGIAVGKGNGGGKRAAAGIDSTNAQEGRTFAPNPQDNGIAAAPCAHAAKVEEGTATELGQLSGVSLPARSASKEASPVRAQKAPEDSNAAGTGPWRRLASVDEETGDATGLPSVKELEPSEGAGTRARLEGSGEAPDQPAKTSPRKAGRETPASKERVPREGTAVAKTKAKRRRGKARSRRLPPGQNKRGSRLKARAREPARGVKAARRRKAVSKPRAGSSPRFPSGKPRADAATQRGRAETSNQEQSLDESRVGDGQTVSKKNRKGRKKTRKGRGKKGAAALPAVPGRQAESQESGDSVKASELSSIDEGGSSSPAVPVELFPQGRLSGETSVRKGEATPTASLAAETEVEDDSASRVERAVDRAAAEIDAEVGGLLEQMRIIEPPVAGLRRGLSGLLLACFLLPAFHYRESTLTSEFNDLGTQREALAGSVFFGLLLYGVKKLQGFFDSFSRQRQFRKSLARIRAAYLRKRHFALTAASVSAADRKRYRSNPVLRPLDAPRNLVTFPGGRTEANGGAAGTVRESGSTRQGAETEGANSQAVGGTGEAKRFAEPAPGSTEGCMQTERVPRPERGENQAPPQEEVGQLQEAGGGNAGSKGGQTLATVQPDGEREALREAKDPDAESSQRRASFERQPSVGDEQEGETSDEASGGKKGTLQTSEQTPLEVGLNVSDSGLPSQTSTHSVRQRSSADFNLVDDSMSQEMRATPFHVREESESSELSSPHPGKKASWVFPAQSPPLRGRENRRREKHGSAPAPKAKLGEPKEEAFRDASAEAGADTRNVGSRETGNKKAVEAEAKPDQQAGRHGSLMGIIKRKDKRLGSAEKESRRHRWGSWLGALERNLRKHVSGEPELTGRSAKDTPLTPASSGSSTPSRQARFSTAETSAASPSVSQQDLGAAKSTLGLSGRQSPRAALSVASNSNDEATDEFGAGLVLVDTRKSDFSAGALERPAAYGGPSQEQTVKDALQMAKAELLDQALDAITLRHLYPLRGILGITTVLLSFLYILMSRMGPESSRAASDTVADPAVLVCLGVTLFVSLIRLRRSTKTRDDQRALMEKRRQQKARNLLRKYAEEPEAWRQQRIRSAPMVYAYDGPRGDTSFAGGSDAPAAPAATFAEGHRQNLSTDRLQRRGLRDWVRGRERREGQEEKGERERHIVAFLGLERDSAPETPPDEGLLPQSGWTAKIMRGLRRRLKHAEKPTVETPEEGTETQESEMSYNPDLALSEATAGGELAA</sequence>
<feature type="compositionally biased region" description="Basic and acidic residues" evidence="1">
    <location>
        <begin position="321"/>
        <end position="334"/>
    </location>
</feature>